<dbReference type="Gene3D" id="3.40.50.150">
    <property type="entry name" value="Vaccinia Virus protein VP39"/>
    <property type="match status" value="1"/>
</dbReference>
<gene>
    <name evidence="2" type="ORF">ACFSR3_15480</name>
</gene>
<evidence type="ECO:0000313" key="2">
    <source>
        <dbReference type="EMBL" id="MFD2603465.1"/>
    </source>
</evidence>
<evidence type="ECO:0000259" key="1">
    <source>
        <dbReference type="Pfam" id="PF08241"/>
    </source>
</evidence>
<feature type="domain" description="Methyltransferase type 11" evidence="1">
    <location>
        <begin position="21"/>
        <end position="111"/>
    </location>
</feature>
<sequence>MSPQRNVLVNEVNSCEPGKLLEIGIGDGVYLPLYKGHKVIGVDISEAMIAKAKRFESNDVSLMLMNAEDLSFHDNHFDYVVMSHSIAVTENPDRLIEEAYRVLKSGGKLFILNHFTPDNALRYGDNLFKPIARLLHFRSSFYQKDIKGLDQFSLLKQSELGFGSYYKLLIFSKP</sequence>
<dbReference type="GO" id="GO:0032259">
    <property type="term" value="P:methylation"/>
    <property type="evidence" value="ECO:0007669"/>
    <property type="project" value="UniProtKB-KW"/>
</dbReference>
<dbReference type="Pfam" id="PF08241">
    <property type="entry name" value="Methyltransf_11"/>
    <property type="match status" value="1"/>
</dbReference>
<dbReference type="PANTHER" id="PTHR43591">
    <property type="entry name" value="METHYLTRANSFERASE"/>
    <property type="match status" value="1"/>
</dbReference>
<dbReference type="RefSeq" id="WP_379822263.1">
    <property type="nucleotide sequence ID" value="NZ_JBHUMD010000029.1"/>
</dbReference>
<dbReference type="PANTHER" id="PTHR43591:SF24">
    <property type="entry name" value="2-METHOXY-6-POLYPRENYL-1,4-BENZOQUINOL METHYLASE, MITOCHONDRIAL"/>
    <property type="match status" value="1"/>
</dbReference>
<dbReference type="EC" id="2.1.1.-" evidence="2"/>
<dbReference type="SUPFAM" id="SSF53335">
    <property type="entry name" value="S-adenosyl-L-methionine-dependent methyltransferases"/>
    <property type="match status" value="1"/>
</dbReference>
<reference evidence="3" key="1">
    <citation type="journal article" date="2019" name="Int. J. Syst. Evol. Microbiol.">
        <title>The Global Catalogue of Microorganisms (GCM) 10K type strain sequencing project: providing services to taxonomists for standard genome sequencing and annotation.</title>
        <authorList>
            <consortium name="The Broad Institute Genomics Platform"/>
            <consortium name="The Broad Institute Genome Sequencing Center for Infectious Disease"/>
            <person name="Wu L."/>
            <person name="Ma J."/>
        </authorList>
    </citation>
    <scope>NUCLEOTIDE SEQUENCE [LARGE SCALE GENOMIC DNA]</scope>
    <source>
        <strain evidence="3">KCTC 42107</strain>
    </source>
</reference>
<dbReference type="InterPro" id="IPR029063">
    <property type="entry name" value="SAM-dependent_MTases_sf"/>
</dbReference>
<keyword evidence="2" id="KW-0489">Methyltransferase</keyword>
<dbReference type="InterPro" id="IPR013216">
    <property type="entry name" value="Methyltransf_11"/>
</dbReference>
<accession>A0ABW5NYN9</accession>
<dbReference type="GO" id="GO:0008168">
    <property type="term" value="F:methyltransferase activity"/>
    <property type="evidence" value="ECO:0007669"/>
    <property type="project" value="UniProtKB-KW"/>
</dbReference>
<comment type="caution">
    <text evidence="2">The sequence shown here is derived from an EMBL/GenBank/DDBJ whole genome shotgun (WGS) entry which is preliminary data.</text>
</comment>
<dbReference type="EMBL" id="JBHUMD010000029">
    <property type="protein sequence ID" value="MFD2603465.1"/>
    <property type="molecule type" value="Genomic_DNA"/>
</dbReference>
<evidence type="ECO:0000313" key="3">
    <source>
        <dbReference type="Proteomes" id="UP001597480"/>
    </source>
</evidence>
<protein>
    <submittedName>
        <fullName evidence="2">Class I SAM-dependent methyltransferase</fullName>
        <ecNumber evidence="2">2.1.1.-</ecNumber>
    </submittedName>
</protein>
<keyword evidence="3" id="KW-1185">Reference proteome</keyword>
<proteinExistence type="predicted"/>
<keyword evidence="2" id="KW-0808">Transferase</keyword>
<dbReference type="CDD" id="cd02440">
    <property type="entry name" value="AdoMet_MTases"/>
    <property type="match status" value="1"/>
</dbReference>
<name>A0ABW5NYN9_9FLAO</name>
<dbReference type="Proteomes" id="UP001597480">
    <property type="component" value="Unassembled WGS sequence"/>
</dbReference>
<organism evidence="2 3">
    <name type="scientific">Flavobacterium suzhouense</name>
    <dbReference type="NCBI Taxonomy" id="1529638"/>
    <lineage>
        <taxon>Bacteria</taxon>
        <taxon>Pseudomonadati</taxon>
        <taxon>Bacteroidota</taxon>
        <taxon>Flavobacteriia</taxon>
        <taxon>Flavobacteriales</taxon>
        <taxon>Flavobacteriaceae</taxon>
        <taxon>Flavobacterium</taxon>
    </lineage>
</organism>